<keyword evidence="6" id="KW-1185">Reference proteome</keyword>
<feature type="compositionally biased region" description="Low complexity" evidence="2">
    <location>
        <begin position="1462"/>
        <end position="1473"/>
    </location>
</feature>
<dbReference type="Proteomes" id="UP000622552">
    <property type="component" value="Unassembled WGS sequence"/>
</dbReference>
<feature type="region of interest" description="Disordered" evidence="2">
    <location>
        <begin position="1459"/>
        <end position="1478"/>
    </location>
</feature>
<evidence type="ECO:0000259" key="3">
    <source>
        <dbReference type="Pfam" id="PF20148"/>
    </source>
</evidence>
<evidence type="ECO:0000259" key="4">
    <source>
        <dbReference type="Pfam" id="PF25023"/>
    </source>
</evidence>
<sequence length="2892" mass="304855">MGPEVVHPDAAAQPSSAAPALTVTQDHKARGFVEGQSQELRQNRTKTSTVFANPDGTRTLRTYSTRAFQPSPDGRSMVAVDLAMRKNAAGRWVPTVGPNVEVAASADDPALESMDFGGGATVSLRLDGAGANVTGAASGQKITFAGARPGADVVITSANWGLKEELVLHSPEAGSGWLFPLTVTGGLIAMVDPDTGAVRFIDGAGVVRGEIPTPFMTDSKIDPRSGEGAKSYGVTYTIVANGSGQALKVDIDQAWLRDAARQYPVIVDPSQRFAADADDTFVSTTNNGNNSTAADLTVGTWNGGGERSRAYVSFGTAFNGTLQNKYILSASLSLVNTWSYSCDARDVSVYRSTDFWYGSQMRWPGSPYDATPLATKSFAHGYTPCGSNPAWETFPISSQQFTRWVHGLAPNNGFVLKASESDSFGWKRFASTQTTFNGWAPYLDVTFQDNGAEYALPSVQFNPALTSTQAGGLVVRATNWGRNTWTPKPPTGESYHLSYQVLNIDGSVRLTSPNFYPTNNVGPHETGDIPITVQPLPVGSYKLMLRMSDGTGAAFASPPGEVPFTVQNSAPRIDGYSPPQSGYATSLQPALWVDYEDLDKYPATGRQYFYKICNGTPAAPVGCQQSGWIDTAAWTVPAGVLKWGVQSWWQAQVSDGQASGPLSDPMWFTPVVAQPAVTNHLAGAPDGADLAGVNPQVGNYSTTVTDATVSVVGPDLSITRSYNSQDLRTAGAFGAGWSTPLDQRLIEEVDGNVVLTTAAGREVRFGKSLDGSYAPPQGANLTLTKNTPQVGAVTWSLRDSTATVRTFDTAGRLAGTKDMQGRQQIYIFGIDGLSEVKDVASGRKLSLTWSGGHVATVTNEAGSVWQYTYTGNQLTKVCSPLTATACVSYSYTDSSFYRSVIADDNPSIYYPMGEPSGTTAKNVAARSTGQGDGLYAGVTLARPGALPGSADTAVGFSAAANSSLVMPVNSINSSVSLALEMWFKTDPGQGGVLLSEQNTPLNVAPGDHVPMYVGTDGKLCAGFWTAAGGGPCGVNRVDNSQWHHMVLSAGGTHQELYLDGVQVATKTGALTHLLMSDVAVGNGSVAGWIAGKSMFPFTGDIDDVAFYKHELGSAQVAAHYGARGLGSRLTKVTEPGNFAAAQVGYDAITGRFTAMTDRNGATWGLTETAVGDKQRTATLTSNSRGQISYTYDTEHSGRITKREDGLGARTWEYNAAGFVSKTTDPIGQVTETQTDARGNVIATTTHRESDSSQTSYRSYYVNAADAFDPRNDTLQWQADARSTSATDTTFRVAYETNAAGQVTKTTYPLVGSGTVAPTQTVTYSTGTETAVGGGTVPAGLPLVSTGKIGQTTTNTYDAKGDAITSTDPVGLVTTFGYDPLGRVTSKSTPYGGVTTTYNALGQPATVTSTGVTNPITSVTHTAVTTYEFDQLGHVVKQSVADTTGGDATRVTTYGFDSAGRLTSSTDPDGSTTSQEWNNAGDVSKATNKAGLVTELRYNDNRQLIETAAVGAGVDPTNPAALRMVLESRAYLDNGLLASTTDARGGLTSYEYWADGLRAAMSLGEPDGAGGFTSVQARQFTYDAAGQTSETYDTNGAAVDFTYDAFGYKTSETIEPGSLKYKTIYTRDNDGNPLKTDRYDDTTKYAGTVASYDLADRVTAQTVTDRRTGSTSTLTDATTVYVLDTRGLPTSIIDPLGGLTTATYDALGQPVTTTGTARDIWTAGVKQTGVQPISTTGRNTFGEVTDAQDVFGHVTHTDVDAMGRPKAVTLPTYTPPFGPAITPVSRTTYTPTGQVLQQTDPLGRVTSFTYDKYGNLLTRTEPDPDGAGSSTSPVWTFGYNRVGDQTSTVDPTGAQSLATYEAAGRQLTGTRTERVGGQTFYYTTTKVYDQVGNILSITTPAGGTTSMAYNKTGKVTQVTDPTGRRTDFAYARGGLTSTTMNYGLDTTWSNKKSAATDLAGNLLSLTEQGNGTASTRTRTNNYNKAGSLFKEIDFTGNVTDFSHNVAGQLVTVTQKADASTPITVQLGYDVAGQRTRMVDGNGNATHYTYTPWGQPASTIEPSTPGDTDSDDRTWTTTYDAAGQPIAELLPGAVTRTRTFDGLGRLAKETGAGTVATTTDRIFGYDPLGRTTSISGPAGATQFTYNDRGLLTATTGVNTAMFGYDGDNNLTTRTDAAGTTTLGRDLAGRVTTASEPLTGSQLTYAYRSDGQLASIGFGGATKASQTYSYDAYSRLTTHTTLKPGGTVEAAKATYTYDDADRTLTKTTTGVVGGGTNTYTYDGLGRLKTWTTPSSVQTTYGWDAASNRTTVGARAYTYDARNRVKSATGGTDPDETWTYKARGALSTATRGTEVRTSNYDAFEQLRSTTGNAGATVNYTYDALGRTAQRNGISFGYPDLSNNAVTSPEGLISRDAAGQPIAQKAGSTASALLSDATHDDVIANLDPATGSVTGSTSFDPFGKPTAGTGAANLLGYQSGWTDTATGYVNAAARWDNPATGSFTSRDTWTLDPIPTAQSNRYTYANANPVNGTDPTGHFWDPGKNGGAGMTLQGAGPPIGGRTGAEPGGGGGGGAAGGGMVAAVGLGLANMWDYFFGSDPDARWRNPQNDPGRPPAPPRVGTNGPTYCEVHFASSKCGGDGPDRTNCAVMGCPPPPLCGRSCDENAIPGPLKWILNLLRAPLVDSNDRPGSVAVLKDGETLLGGFGSIVNAVPSEDPGSQPNADGDPRKPPVVSPGQTESQCQSDSNGEYWHNGRECFYRSMGAREYERFMQNQGLSLKGGGKNREIFTTRNREYSRSYLDGERGRFGDYTVLIEFELTPGSTSSMYEPSIGRRGDIPSYRPLGWHDEFLGLQPVGSGTNLVHVKADGGYIAYGLRGDAVAFFNGNILTGRVIGGAP</sequence>
<accession>A0A8J7KW80</accession>
<organism evidence="5 6">
    <name type="scientific">Longispora fulva</name>
    <dbReference type="NCBI Taxonomy" id="619741"/>
    <lineage>
        <taxon>Bacteria</taxon>
        <taxon>Bacillati</taxon>
        <taxon>Actinomycetota</taxon>
        <taxon>Actinomycetes</taxon>
        <taxon>Micromonosporales</taxon>
        <taxon>Micromonosporaceae</taxon>
        <taxon>Longispora</taxon>
    </lineage>
</organism>
<dbReference type="SUPFAM" id="SSF49899">
    <property type="entry name" value="Concanavalin A-like lectins/glucanases"/>
    <property type="match status" value="1"/>
</dbReference>
<dbReference type="InterPro" id="IPR045351">
    <property type="entry name" value="DUF6531"/>
</dbReference>
<gene>
    <name evidence="5" type="ORF">IW245_002411</name>
</gene>
<name>A0A8J7KW80_9ACTN</name>
<evidence type="ECO:0000313" key="6">
    <source>
        <dbReference type="Proteomes" id="UP000622552"/>
    </source>
</evidence>
<feature type="compositionally biased region" description="Low complexity" evidence="2">
    <location>
        <begin position="10"/>
        <end position="20"/>
    </location>
</feature>
<dbReference type="InterPro" id="IPR031325">
    <property type="entry name" value="RHS_repeat"/>
</dbReference>
<dbReference type="InterPro" id="IPR050708">
    <property type="entry name" value="T6SS_VgrG/RHS"/>
</dbReference>
<keyword evidence="1" id="KW-0677">Repeat</keyword>
<evidence type="ECO:0000256" key="2">
    <source>
        <dbReference type="SAM" id="MobiDB-lite"/>
    </source>
</evidence>
<feature type="region of interest" description="Disordered" evidence="2">
    <location>
        <begin position="2047"/>
        <end position="2070"/>
    </location>
</feature>
<dbReference type="Pfam" id="PF25023">
    <property type="entry name" value="TEN_YD-shell"/>
    <property type="match status" value="2"/>
</dbReference>
<dbReference type="InterPro" id="IPR056823">
    <property type="entry name" value="TEN-like_YD-shell"/>
</dbReference>
<dbReference type="Pfam" id="PF13385">
    <property type="entry name" value="Laminin_G_3"/>
    <property type="match status" value="1"/>
</dbReference>
<feature type="region of interest" description="Disordered" evidence="2">
    <location>
        <begin position="1"/>
        <end position="20"/>
    </location>
</feature>
<feature type="region of interest" description="Disordered" evidence="2">
    <location>
        <begin position="2702"/>
        <end position="2743"/>
    </location>
</feature>
<dbReference type="RefSeq" id="WP_197003222.1">
    <property type="nucleotide sequence ID" value="NZ_BONS01000039.1"/>
</dbReference>
<dbReference type="NCBIfam" id="TIGR03696">
    <property type="entry name" value="Rhs_assc_core"/>
    <property type="match status" value="1"/>
</dbReference>
<dbReference type="PANTHER" id="PTHR32305">
    <property type="match status" value="1"/>
</dbReference>
<protein>
    <submittedName>
        <fullName evidence="5">RHS repeat-associated protein</fullName>
    </submittedName>
</protein>
<dbReference type="Gene3D" id="2.180.10.10">
    <property type="entry name" value="RHS repeat-associated core"/>
    <property type="match status" value="5"/>
</dbReference>
<feature type="domain" description="DUF6531" evidence="3">
    <location>
        <begin position="693"/>
        <end position="765"/>
    </location>
</feature>
<proteinExistence type="predicted"/>
<feature type="domain" description="Teneurin-like YD-shell" evidence="4">
    <location>
        <begin position="2274"/>
        <end position="2525"/>
    </location>
</feature>
<evidence type="ECO:0000256" key="1">
    <source>
        <dbReference type="ARBA" id="ARBA00022737"/>
    </source>
</evidence>
<dbReference type="InterPro" id="IPR022385">
    <property type="entry name" value="Rhs_assc_core"/>
</dbReference>
<evidence type="ECO:0000313" key="5">
    <source>
        <dbReference type="EMBL" id="MBG6136217.1"/>
    </source>
</evidence>
<reference evidence="5" key="1">
    <citation type="submission" date="2020-11" db="EMBL/GenBank/DDBJ databases">
        <title>Sequencing the genomes of 1000 actinobacteria strains.</title>
        <authorList>
            <person name="Klenk H.-P."/>
        </authorList>
    </citation>
    <scope>NUCLEOTIDE SEQUENCE</scope>
    <source>
        <strain evidence="5">DSM 45356</strain>
    </source>
</reference>
<dbReference type="EMBL" id="JADOUF010000001">
    <property type="protein sequence ID" value="MBG6136217.1"/>
    <property type="molecule type" value="Genomic_DNA"/>
</dbReference>
<dbReference type="InterPro" id="IPR006530">
    <property type="entry name" value="YD"/>
</dbReference>
<dbReference type="PANTHER" id="PTHR32305:SF15">
    <property type="entry name" value="PROTEIN RHSA-RELATED"/>
    <property type="match status" value="1"/>
</dbReference>
<feature type="compositionally biased region" description="Polar residues" evidence="2">
    <location>
        <begin position="2054"/>
        <end position="2064"/>
    </location>
</feature>
<feature type="compositionally biased region" description="Polar residues" evidence="2">
    <location>
        <begin position="2730"/>
        <end position="2742"/>
    </location>
</feature>
<dbReference type="InterPro" id="IPR013320">
    <property type="entry name" value="ConA-like_dom_sf"/>
</dbReference>
<comment type="caution">
    <text evidence="5">The sequence shown here is derived from an EMBL/GenBank/DDBJ whole genome shotgun (WGS) entry which is preliminary data.</text>
</comment>
<dbReference type="Pfam" id="PF05593">
    <property type="entry name" value="RHS_repeat"/>
    <property type="match status" value="5"/>
</dbReference>
<dbReference type="Pfam" id="PF20148">
    <property type="entry name" value="DUF6531"/>
    <property type="match status" value="1"/>
</dbReference>
<feature type="domain" description="Teneurin-like YD-shell" evidence="4">
    <location>
        <begin position="2091"/>
        <end position="2264"/>
    </location>
</feature>
<dbReference type="NCBIfam" id="TIGR01643">
    <property type="entry name" value="YD_repeat_2x"/>
    <property type="match status" value="6"/>
</dbReference>
<dbReference type="Gene3D" id="2.60.120.200">
    <property type="match status" value="1"/>
</dbReference>